<organism evidence="5 6">
    <name type="scientific">Cephaloticoccus primus</name>
    <dbReference type="NCBI Taxonomy" id="1548207"/>
    <lineage>
        <taxon>Bacteria</taxon>
        <taxon>Pseudomonadati</taxon>
        <taxon>Verrucomicrobiota</taxon>
        <taxon>Opitutia</taxon>
        <taxon>Opitutales</taxon>
        <taxon>Opitutaceae</taxon>
        <taxon>Cephaloticoccus</taxon>
    </lineage>
</organism>
<dbReference type="Proteomes" id="UP000070058">
    <property type="component" value="Unassembled WGS sequence"/>
</dbReference>
<evidence type="ECO:0000259" key="4">
    <source>
        <dbReference type="Pfam" id="PF13377"/>
    </source>
</evidence>
<evidence type="ECO:0000256" key="2">
    <source>
        <dbReference type="ARBA" id="ARBA00023125"/>
    </source>
</evidence>
<protein>
    <recommendedName>
        <fullName evidence="4">Transcriptional regulator LacI/GalR-like sensor domain-containing protein</fullName>
    </recommendedName>
</protein>
<dbReference type="STRING" id="1548207.AXK11_05425"/>
<proteinExistence type="predicted"/>
<dbReference type="Gene3D" id="3.40.50.2300">
    <property type="match status" value="2"/>
</dbReference>
<dbReference type="AlphaFoldDB" id="A0A139SMG9"/>
<dbReference type="GO" id="GO:0003677">
    <property type="term" value="F:DNA binding"/>
    <property type="evidence" value="ECO:0007669"/>
    <property type="project" value="UniProtKB-KW"/>
</dbReference>
<dbReference type="SUPFAM" id="SSF53822">
    <property type="entry name" value="Periplasmic binding protein-like I"/>
    <property type="match status" value="1"/>
</dbReference>
<evidence type="ECO:0000313" key="6">
    <source>
        <dbReference type="Proteomes" id="UP000070058"/>
    </source>
</evidence>
<keyword evidence="2" id="KW-0238">DNA-binding</keyword>
<dbReference type="EMBL" id="LSZQ01000042">
    <property type="protein sequence ID" value="KXU35786.1"/>
    <property type="molecule type" value="Genomic_DNA"/>
</dbReference>
<dbReference type="InterPro" id="IPR028082">
    <property type="entry name" value="Peripla_BP_I"/>
</dbReference>
<reference evidence="6" key="1">
    <citation type="submission" date="2016-02" db="EMBL/GenBank/DDBJ databases">
        <authorList>
            <person name="Sanders J.G."/>
            <person name="Lin J.Y."/>
            <person name="Wertz J.T."/>
            <person name="Russell J.A."/>
            <person name="Moreau C.S."/>
            <person name="Powell S."/>
        </authorList>
    </citation>
    <scope>NUCLEOTIDE SEQUENCE [LARGE SCALE GENOMIC DNA]</scope>
    <source>
        <strain evidence="6">CAG34</strain>
    </source>
</reference>
<feature type="domain" description="Transcriptional regulator LacI/GalR-like sensor" evidence="4">
    <location>
        <begin position="151"/>
        <end position="296"/>
    </location>
</feature>
<evidence type="ECO:0000313" key="5">
    <source>
        <dbReference type="EMBL" id="KXU35786.1"/>
    </source>
</evidence>
<keyword evidence="6" id="KW-1185">Reference proteome</keyword>
<keyword evidence="1" id="KW-0805">Transcription regulation</keyword>
<evidence type="ECO:0000256" key="3">
    <source>
        <dbReference type="ARBA" id="ARBA00023163"/>
    </source>
</evidence>
<dbReference type="Pfam" id="PF13377">
    <property type="entry name" value="Peripla_BP_3"/>
    <property type="match status" value="1"/>
</dbReference>
<evidence type="ECO:0000256" key="1">
    <source>
        <dbReference type="ARBA" id="ARBA00023015"/>
    </source>
</evidence>
<accession>A0A139SMG9</accession>
<gene>
    <name evidence="5" type="ORF">AXK11_05425</name>
</gene>
<name>A0A139SMG9_9BACT</name>
<keyword evidence="3" id="KW-0804">Transcription</keyword>
<sequence length="319" mass="35526">MHAAAAELGYSHNPLFAEVMRFVRQRAPDRHLGALAYLVPCRSNEQWEQARRLGRYGRYGAAVREHAARYGFDLTEFPIGLPAFSASRLAQILIARGISGLFLETFPNEHFEREFPWQHFSTLLVGHSLHSPGLDCVVSDHVNAVLLAGEQVLSRGYRRIGLALETSQDRDTSGAWVNGYQLLQARHPQWGAIPPFIRREITAGPLIAWLKEYGIDCVFTLSALHDGPLRDVVTPMEDWLAAAGIECPGEVGLVTLDRSYVPELPWAGIDQSTEEQGRAAVDLLLAKLQVGERGLPKISRTLLVHSHWCEGRTVRAPKL</sequence>
<dbReference type="InterPro" id="IPR046335">
    <property type="entry name" value="LacI/GalR-like_sensor"/>
</dbReference>
<comment type="caution">
    <text evidence="5">The sequence shown here is derived from an EMBL/GenBank/DDBJ whole genome shotgun (WGS) entry which is preliminary data.</text>
</comment>